<keyword evidence="7 10" id="KW-0067">ATP-binding</keyword>
<evidence type="ECO:0000256" key="10">
    <source>
        <dbReference type="RuleBase" id="RU003322"/>
    </source>
</evidence>
<dbReference type="InterPro" id="IPR018181">
    <property type="entry name" value="Heat_shock_70_CS"/>
</dbReference>
<keyword evidence="6 10" id="KW-0547">Nucleotide-binding</keyword>
<dbReference type="Gene3D" id="3.90.640.10">
    <property type="entry name" value="Actin, Chain A, domain 4"/>
    <property type="match status" value="1"/>
</dbReference>
<evidence type="ECO:0000256" key="3">
    <source>
        <dbReference type="ARBA" id="ARBA00011347"/>
    </source>
</evidence>
<protein>
    <recommendedName>
        <fullName evidence="4">Heat shock 70 kDa protein 14</fullName>
    </recommendedName>
</protein>
<dbReference type="InterPro" id="IPR042049">
    <property type="entry name" value="HSPA14_NBD"/>
</dbReference>
<dbReference type="PRINTS" id="PR00301">
    <property type="entry name" value="HEATSHOCK70"/>
</dbReference>
<dbReference type="Gene3D" id="3.30.420.40">
    <property type="match status" value="2"/>
</dbReference>
<dbReference type="GO" id="GO:0005524">
    <property type="term" value="F:ATP binding"/>
    <property type="evidence" value="ECO:0007669"/>
    <property type="project" value="UniProtKB-KW"/>
</dbReference>
<dbReference type="Proteomes" id="UP001186944">
    <property type="component" value="Unassembled WGS sequence"/>
</dbReference>
<comment type="function">
    <text evidence="9">Component of the ribosome-associated complex (RAC), a complex involved in folding or maintaining nascent polypeptides in a folding-competent state. In the RAC complex, binds to the nascent polypeptide chain, while DNAJC2 stimulates its ATPase activity.</text>
</comment>
<proteinExistence type="inferred from homology"/>
<dbReference type="GO" id="GO:0005829">
    <property type="term" value="C:cytosol"/>
    <property type="evidence" value="ECO:0007669"/>
    <property type="project" value="UniProtKB-SubCell"/>
</dbReference>
<comment type="similarity">
    <text evidence="2 10">Belongs to the heat shock protein 70 family.</text>
</comment>
<evidence type="ECO:0000256" key="1">
    <source>
        <dbReference type="ARBA" id="ARBA00004514"/>
    </source>
</evidence>
<evidence type="ECO:0000256" key="6">
    <source>
        <dbReference type="ARBA" id="ARBA00022741"/>
    </source>
</evidence>
<comment type="subunit">
    <text evidence="3">Component of ribosome-associated complex (RAC), a heterodimer composed of Hsp70/DnaK-type chaperone HSPA14 and Hsp40/DnaJ-type chaperone DNAJC2.</text>
</comment>
<evidence type="ECO:0000256" key="9">
    <source>
        <dbReference type="ARBA" id="ARBA00024825"/>
    </source>
</evidence>
<comment type="caution">
    <text evidence="11">The sequence shown here is derived from an EMBL/GenBank/DDBJ whole genome shotgun (WGS) entry which is preliminary data.</text>
</comment>
<keyword evidence="8" id="KW-0143">Chaperone</keyword>
<dbReference type="AlphaFoldDB" id="A0AA88YES9"/>
<evidence type="ECO:0000256" key="5">
    <source>
        <dbReference type="ARBA" id="ARBA00022490"/>
    </source>
</evidence>
<sequence>MHRMQHLTYIFRLSDLVKKFGVAQYLTKYQCYSNQTCTSDSSLDAEDGKTDVVANDLGDRTTPCVVAYTDHDMAVGKAAKQGNIRNAQNTISHIKTVLGRNWEDTVVQNYIQRSPVKTGNIKDEIEFEVEFKGQRKKVGPRDIAKAIYNRMLETARSHGDGDIHDSVLAVPTDTLPGQRKAFSECAEAVGFNVLRVINEPVAALLAYDIGQNDNTLNCNVLVFRIGGDSSDVSIVRTQNGLYRIMGSANSTELAGSKFTNALADYLAQEFYRQYKLDVKESKRSLNKLRQATEICKHTLSTLGNAQYSIDSLHEGVDHHGNVSRARFESLCGPLVQLCSCLIENACTESGIKKTDIDKVVLCGGGTRIPLIQKTVVEYLTGVEVLSSIPPDEVIAIGAAKQAAILTGNDESEVQENAEENEIECIPKAICIKVVSAENSPYLYPIFHSLTPLPSRRHETVNLPDNQTSLRLDLCECEDLQSPEKSSHLAKVVMNNLPPAAKVTITFHLRREGSLHVTCREDSTDVTESLTIDVSS</sequence>
<organism evidence="11 12">
    <name type="scientific">Pinctada imbricata</name>
    <name type="common">Atlantic pearl-oyster</name>
    <name type="synonym">Pinctada martensii</name>
    <dbReference type="NCBI Taxonomy" id="66713"/>
    <lineage>
        <taxon>Eukaryota</taxon>
        <taxon>Metazoa</taxon>
        <taxon>Spiralia</taxon>
        <taxon>Lophotrochozoa</taxon>
        <taxon>Mollusca</taxon>
        <taxon>Bivalvia</taxon>
        <taxon>Autobranchia</taxon>
        <taxon>Pteriomorphia</taxon>
        <taxon>Pterioida</taxon>
        <taxon>Pterioidea</taxon>
        <taxon>Pteriidae</taxon>
        <taxon>Pinctada</taxon>
    </lineage>
</organism>
<reference evidence="11" key="1">
    <citation type="submission" date="2019-08" db="EMBL/GenBank/DDBJ databases">
        <title>The improved chromosome-level genome for the pearl oyster Pinctada fucata martensii using PacBio sequencing and Hi-C.</title>
        <authorList>
            <person name="Zheng Z."/>
        </authorList>
    </citation>
    <scope>NUCLEOTIDE SEQUENCE</scope>
    <source>
        <strain evidence="11">ZZ-2019</strain>
        <tissue evidence="11">Adductor muscle</tissue>
    </source>
</reference>
<dbReference type="EMBL" id="VSWD01000005">
    <property type="protein sequence ID" value="KAK3103879.1"/>
    <property type="molecule type" value="Genomic_DNA"/>
</dbReference>
<keyword evidence="12" id="KW-1185">Reference proteome</keyword>
<evidence type="ECO:0000256" key="8">
    <source>
        <dbReference type="ARBA" id="ARBA00023186"/>
    </source>
</evidence>
<keyword evidence="5" id="KW-0963">Cytoplasm</keyword>
<name>A0AA88YES9_PINIB</name>
<dbReference type="SUPFAM" id="SSF53067">
    <property type="entry name" value="Actin-like ATPase domain"/>
    <property type="match status" value="2"/>
</dbReference>
<dbReference type="InterPro" id="IPR029047">
    <property type="entry name" value="HSP70_peptide-bd_sf"/>
</dbReference>
<dbReference type="GO" id="GO:0140662">
    <property type="term" value="F:ATP-dependent protein folding chaperone"/>
    <property type="evidence" value="ECO:0007669"/>
    <property type="project" value="InterPro"/>
</dbReference>
<dbReference type="PANTHER" id="PTHR19375">
    <property type="entry name" value="HEAT SHOCK PROTEIN 70KDA"/>
    <property type="match status" value="1"/>
</dbReference>
<dbReference type="Gene3D" id="2.60.34.10">
    <property type="entry name" value="Substrate Binding Domain Of DNAk, Chain A, domain 1"/>
    <property type="match status" value="1"/>
</dbReference>
<dbReference type="InterPro" id="IPR043129">
    <property type="entry name" value="ATPase_NBD"/>
</dbReference>
<evidence type="ECO:0000256" key="7">
    <source>
        <dbReference type="ARBA" id="ARBA00022840"/>
    </source>
</evidence>
<dbReference type="PROSITE" id="PS01036">
    <property type="entry name" value="HSP70_3"/>
    <property type="match status" value="1"/>
</dbReference>
<evidence type="ECO:0000313" key="11">
    <source>
        <dbReference type="EMBL" id="KAK3103879.1"/>
    </source>
</evidence>
<dbReference type="SUPFAM" id="SSF100920">
    <property type="entry name" value="Heat shock protein 70kD (HSP70), peptide-binding domain"/>
    <property type="match status" value="1"/>
</dbReference>
<gene>
    <name evidence="11" type="ORF">FSP39_022624</name>
</gene>
<evidence type="ECO:0000313" key="12">
    <source>
        <dbReference type="Proteomes" id="UP001186944"/>
    </source>
</evidence>
<dbReference type="FunFam" id="3.90.640.10:FF:000010">
    <property type="entry name" value="heat shock 70 kDa protein 14"/>
    <property type="match status" value="1"/>
</dbReference>
<evidence type="ECO:0000256" key="4">
    <source>
        <dbReference type="ARBA" id="ARBA00018766"/>
    </source>
</evidence>
<accession>A0AA88YES9</accession>
<comment type="subcellular location">
    <subcellularLocation>
        <location evidence="1">Cytoplasm</location>
        <location evidence="1">Cytosol</location>
    </subcellularLocation>
</comment>
<evidence type="ECO:0000256" key="2">
    <source>
        <dbReference type="ARBA" id="ARBA00007381"/>
    </source>
</evidence>
<dbReference type="InterPro" id="IPR013126">
    <property type="entry name" value="Hsp_70_fam"/>
</dbReference>
<dbReference type="CDD" id="cd10238">
    <property type="entry name" value="ASKHA_NBD_HSP70_HSPA14"/>
    <property type="match status" value="1"/>
</dbReference>
<dbReference type="Pfam" id="PF00012">
    <property type="entry name" value="HSP70"/>
    <property type="match status" value="1"/>
</dbReference>
<dbReference type="Gene3D" id="3.30.30.30">
    <property type="match status" value="1"/>
</dbReference>